<feature type="non-terminal residue" evidence="2">
    <location>
        <position position="83"/>
    </location>
</feature>
<gene>
    <name evidence="2" type="ORF">HID58_063282</name>
    <name evidence="3" type="ORF">HID58_063284</name>
</gene>
<name>A0ABQ8A3W7_BRANA</name>
<sequence length="83" mass="9003">MIMSTHKMAPSTSTAVPSSHPRPAAGRLAHSSSTTRRHYTISSVRNVNNWSGAVWITPIAGAYIADSYIGCFWTFTASSLIYV</sequence>
<dbReference type="EMBL" id="JAGKQM010000014">
    <property type="protein sequence ID" value="KAH0887186.1"/>
    <property type="molecule type" value="Genomic_DNA"/>
</dbReference>
<evidence type="ECO:0000313" key="3">
    <source>
        <dbReference type="EMBL" id="KAH0887188.1"/>
    </source>
</evidence>
<feature type="region of interest" description="Disordered" evidence="1">
    <location>
        <begin position="1"/>
        <end position="37"/>
    </location>
</feature>
<reference evidence="2 4" key="1">
    <citation type="submission" date="2021-05" db="EMBL/GenBank/DDBJ databases">
        <title>Genome Assembly of Synthetic Allotetraploid Brassica napus Reveals Homoeologous Exchanges between Subgenomes.</title>
        <authorList>
            <person name="Davis J.T."/>
        </authorList>
    </citation>
    <scope>NUCLEOTIDE SEQUENCE [LARGE SCALE GENOMIC DNA]</scope>
    <source>
        <strain evidence="4">cv. Da-Ae</strain>
        <tissue evidence="2">Seedling</tissue>
    </source>
</reference>
<dbReference type="EMBL" id="JAGKQM010000014">
    <property type="protein sequence ID" value="KAH0887188.1"/>
    <property type="molecule type" value="Genomic_DNA"/>
</dbReference>
<dbReference type="Proteomes" id="UP000824890">
    <property type="component" value="Unassembled WGS sequence"/>
</dbReference>
<protein>
    <submittedName>
        <fullName evidence="2">Uncharacterized protein</fullName>
    </submittedName>
</protein>
<dbReference type="InterPro" id="IPR036259">
    <property type="entry name" value="MFS_trans_sf"/>
</dbReference>
<comment type="caution">
    <text evidence="2">The sequence shown here is derived from an EMBL/GenBank/DDBJ whole genome shotgun (WGS) entry which is preliminary data.</text>
</comment>
<evidence type="ECO:0000313" key="4">
    <source>
        <dbReference type="Proteomes" id="UP000824890"/>
    </source>
</evidence>
<accession>A0ABQ8A3W7</accession>
<evidence type="ECO:0000256" key="1">
    <source>
        <dbReference type="SAM" id="MobiDB-lite"/>
    </source>
</evidence>
<organism evidence="2 4">
    <name type="scientific">Brassica napus</name>
    <name type="common">Rape</name>
    <dbReference type="NCBI Taxonomy" id="3708"/>
    <lineage>
        <taxon>Eukaryota</taxon>
        <taxon>Viridiplantae</taxon>
        <taxon>Streptophyta</taxon>
        <taxon>Embryophyta</taxon>
        <taxon>Tracheophyta</taxon>
        <taxon>Spermatophyta</taxon>
        <taxon>Magnoliopsida</taxon>
        <taxon>eudicotyledons</taxon>
        <taxon>Gunneridae</taxon>
        <taxon>Pentapetalae</taxon>
        <taxon>rosids</taxon>
        <taxon>malvids</taxon>
        <taxon>Brassicales</taxon>
        <taxon>Brassicaceae</taxon>
        <taxon>Brassiceae</taxon>
        <taxon>Brassica</taxon>
    </lineage>
</organism>
<evidence type="ECO:0000313" key="2">
    <source>
        <dbReference type="EMBL" id="KAH0887186.1"/>
    </source>
</evidence>
<keyword evidence="4" id="KW-1185">Reference proteome</keyword>
<proteinExistence type="predicted"/>
<dbReference type="Gene3D" id="1.20.1250.20">
    <property type="entry name" value="MFS general substrate transporter like domains"/>
    <property type="match status" value="1"/>
</dbReference>